<protein>
    <submittedName>
        <fullName evidence="4">Uncharacterized protein LOC118267396</fullName>
    </submittedName>
</protein>
<dbReference type="CDD" id="cd20379">
    <property type="entry name" value="Tudor_dTUD-like"/>
    <property type="match status" value="1"/>
</dbReference>
<dbReference type="InterPro" id="IPR002999">
    <property type="entry name" value="Tudor"/>
</dbReference>
<feature type="region of interest" description="Disordered" evidence="1">
    <location>
        <begin position="1"/>
        <end position="38"/>
    </location>
</feature>
<evidence type="ECO:0000256" key="1">
    <source>
        <dbReference type="SAM" id="MobiDB-lite"/>
    </source>
</evidence>
<name>A0A9R0D1Z1_SPOFR</name>
<dbReference type="Pfam" id="PF00567">
    <property type="entry name" value="TUDOR"/>
    <property type="match status" value="1"/>
</dbReference>
<evidence type="ECO:0000313" key="4">
    <source>
        <dbReference type="RefSeq" id="XP_035437245.2"/>
    </source>
</evidence>
<dbReference type="Gene3D" id="2.40.50.90">
    <property type="match status" value="1"/>
</dbReference>
<dbReference type="PANTHER" id="PTHR16442">
    <property type="entry name" value="RING FINGER PROTEIN 17"/>
    <property type="match status" value="1"/>
</dbReference>
<dbReference type="GO" id="GO:0005737">
    <property type="term" value="C:cytoplasm"/>
    <property type="evidence" value="ECO:0007669"/>
    <property type="project" value="UniProtKB-ARBA"/>
</dbReference>
<sequence>MASEERKDEDFLAKNMEQLDLRDPDEAQADPNDNNVNNEAKHEVAITEAKPTIVNDWMSPVELYVNAFKAVVTHIDDDGIMYLYDPMLDKQRRLIRTKLNLMLYKRYRGPDPKALRRKYIVGEPCVVVETRYKPYRGRIIHVNEESATCVVHYIDYGFVKSCSYENIRKYAPLRHIPPQSHKCELNRIRPKGKKWDKGTLDFLSRALLNVNDKCFVRVVGEEINGIRPIELRYGSLWVNDYLVDINKAQYKTGWILEKNEEVIIQQDVSSKAKNDNSTRTTYRKCQVPVYPKPRDKEV</sequence>
<evidence type="ECO:0000313" key="3">
    <source>
        <dbReference type="Proteomes" id="UP000829999"/>
    </source>
</evidence>
<feature type="compositionally biased region" description="Basic and acidic residues" evidence="1">
    <location>
        <begin position="1"/>
        <end position="25"/>
    </location>
</feature>
<feature type="domain" description="Tudor" evidence="2">
    <location>
        <begin position="118"/>
        <end position="177"/>
    </location>
</feature>
<dbReference type="SMART" id="SM00333">
    <property type="entry name" value="TUDOR"/>
    <property type="match status" value="1"/>
</dbReference>
<accession>A0A9R0D1Z1</accession>
<evidence type="ECO:0000259" key="2">
    <source>
        <dbReference type="PROSITE" id="PS50304"/>
    </source>
</evidence>
<organism evidence="3 4">
    <name type="scientific">Spodoptera frugiperda</name>
    <name type="common">Fall armyworm</name>
    <dbReference type="NCBI Taxonomy" id="7108"/>
    <lineage>
        <taxon>Eukaryota</taxon>
        <taxon>Metazoa</taxon>
        <taxon>Ecdysozoa</taxon>
        <taxon>Arthropoda</taxon>
        <taxon>Hexapoda</taxon>
        <taxon>Insecta</taxon>
        <taxon>Pterygota</taxon>
        <taxon>Neoptera</taxon>
        <taxon>Endopterygota</taxon>
        <taxon>Lepidoptera</taxon>
        <taxon>Glossata</taxon>
        <taxon>Ditrysia</taxon>
        <taxon>Noctuoidea</taxon>
        <taxon>Noctuidae</taxon>
        <taxon>Amphipyrinae</taxon>
        <taxon>Spodoptera</taxon>
    </lineage>
</organism>
<proteinExistence type="predicted"/>
<dbReference type="RefSeq" id="XP_035437245.2">
    <property type="nucleotide sequence ID" value="XM_035581352.2"/>
</dbReference>
<dbReference type="AlphaFoldDB" id="A0A9R0D1Z1"/>
<gene>
    <name evidence="4" type="primary">LOC118267396</name>
</gene>
<dbReference type="PROSITE" id="PS50304">
    <property type="entry name" value="TUDOR"/>
    <property type="match status" value="1"/>
</dbReference>
<dbReference type="OrthoDB" id="5800423at2759"/>
<dbReference type="Proteomes" id="UP000829999">
    <property type="component" value="Chromosome 25"/>
</dbReference>
<reference evidence="4" key="1">
    <citation type="submission" date="2025-08" db="UniProtKB">
        <authorList>
            <consortium name="RefSeq"/>
        </authorList>
    </citation>
    <scope>IDENTIFICATION</scope>
    <source>
        <tissue evidence="4">Whole larval tissue</tissue>
    </source>
</reference>
<dbReference type="PANTHER" id="PTHR16442:SF1">
    <property type="entry name" value="RING FINGER PROTEIN 17"/>
    <property type="match status" value="1"/>
</dbReference>
<dbReference type="InterPro" id="IPR035437">
    <property type="entry name" value="SNase_OB-fold_sf"/>
</dbReference>
<keyword evidence="3" id="KW-1185">Reference proteome</keyword>
<dbReference type="GeneID" id="118267396"/>
<dbReference type="SUPFAM" id="SSF63748">
    <property type="entry name" value="Tudor/PWWP/MBT"/>
    <property type="match status" value="1"/>
</dbReference>